<dbReference type="EMBL" id="CP001931">
    <property type="protein sequence ID" value="ADC88773.1"/>
    <property type="molecule type" value="Genomic_DNA"/>
</dbReference>
<keyword evidence="2" id="KW-1185">Reference proteome</keyword>
<keyword evidence="1" id="KW-0808">Transferase</keyword>
<dbReference type="KEGG" id="tal:Thal_0137"/>
<dbReference type="STRING" id="638303.Thal_0137"/>
<gene>
    <name evidence="1" type="ordered locus">Thal_0137</name>
</gene>
<dbReference type="GO" id="GO:0032259">
    <property type="term" value="P:methylation"/>
    <property type="evidence" value="ECO:0007669"/>
    <property type="project" value="UniProtKB-KW"/>
</dbReference>
<evidence type="ECO:0000313" key="1">
    <source>
        <dbReference type="EMBL" id="ADC88773.1"/>
    </source>
</evidence>
<evidence type="ECO:0000313" key="2">
    <source>
        <dbReference type="Proteomes" id="UP000002043"/>
    </source>
</evidence>
<organism evidence="1 2">
    <name type="scientific">Thermocrinis albus (strain DSM 14484 / JCM 11386 / HI 11/12)</name>
    <dbReference type="NCBI Taxonomy" id="638303"/>
    <lineage>
        <taxon>Bacteria</taxon>
        <taxon>Pseudomonadati</taxon>
        <taxon>Aquificota</taxon>
        <taxon>Aquificia</taxon>
        <taxon>Aquificales</taxon>
        <taxon>Aquificaceae</taxon>
        <taxon>Thermocrinis</taxon>
    </lineage>
</organism>
<dbReference type="InterPro" id="IPR029044">
    <property type="entry name" value="Nucleotide-diphossugar_trans"/>
</dbReference>
<dbReference type="GO" id="GO:0008168">
    <property type="term" value="F:methyltransferase activity"/>
    <property type="evidence" value="ECO:0007669"/>
    <property type="project" value="UniProtKB-KW"/>
</dbReference>
<dbReference type="SUPFAM" id="SSF53448">
    <property type="entry name" value="Nucleotide-diphospho-sugar transferases"/>
    <property type="match status" value="1"/>
</dbReference>
<sequence length="328" mass="39301">MSRFERPVLFITFKRLDTTRRVLEAIKKIKPKRLYIASDGGRTEEEHEKVLKVREFIVNSIDWDCSVKTRFRDRNLGVGFGPNDAISWFFSEEEAGIILEDDCLPSVSFFRFCDELLDMYKDNKRIGVIQGFNPFPRKDYPYSYFFSKYDLKWGWATWRDRWQYQDMYTSDWPQVKNTDFLDRISQGNKMVKLYWEAIFDEIHKYPHLAWDTQFTYQMLKRGMLAVVPKKNIVLNIGYHAEATPTKWGIPKHIRALSLEELEFPLSHPEEIKVNFEYDRLVETVHFEMNIKTVFRLKLKRKLDENKLLRTTILPVLVKIYRGYKSLKT</sequence>
<reference evidence="2" key="1">
    <citation type="journal article" date="2010" name="Stand. Genomic Sci.">
        <title>Complete genome sequence of Thermocrinis albus type strain (HI 11/12T).</title>
        <authorList>
            <person name="Wirth R."/>
            <person name="Sikorski J."/>
            <person name="Brambilla E."/>
            <person name="Misra M."/>
            <person name="Lapidus A."/>
            <person name="Copeland A."/>
            <person name="Nolan M."/>
            <person name="Lucas S."/>
            <person name="Chen F."/>
            <person name="Tice H."/>
            <person name="Cheng J.F."/>
            <person name="Han C."/>
            <person name="Detter J.C."/>
            <person name="Tapia R."/>
            <person name="Bruce D."/>
            <person name="Goodwin L."/>
            <person name="Pitluck S."/>
            <person name="Pati A."/>
            <person name="Anderson I."/>
            <person name="Ivanova N."/>
            <person name="Mavromatis K."/>
            <person name="Mikhailova N."/>
            <person name="Chen A."/>
            <person name="Palaniappan K."/>
            <person name="Bilek Y."/>
            <person name="Hader T."/>
            <person name="Land M."/>
            <person name="Hauser L."/>
            <person name="Chang Y.J."/>
            <person name="Jeffries C.D."/>
            <person name="Tindall B.J."/>
            <person name="Rohde M."/>
            <person name="Goker M."/>
            <person name="Bristow J."/>
            <person name="Eisen J.A."/>
            <person name="Markowitz V."/>
            <person name="Hugenholtz P."/>
            <person name="Kyrpides N.C."/>
            <person name="Klenk H.P."/>
        </authorList>
    </citation>
    <scope>NUCLEOTIDE SEQUENCE [LARGE SCALE GENOMIC DNA]</scope>
    <source>
        <strain evidence="2">DSM 14484 / JCM 11386 / HI 11/12</strain>
    </source>
</reference>
<name>D3SNN6_THEAH</name>
<accession>D3SNN6</accession>
<dbReference type="OrthoDB" id="5180856at2"/>
<keyword evidence="1" id="KW-0489">Methyltransferase</keyword>
<proteinExistence type="predicted"/>
<dbReference type="Gene3D" id="3.90.550.10">
    <property type="entry name" value="Spore Coat Polysaccharide Biosynthesis Protein SpsA, Chain A"/>
    <property type="match status" value="1"/>
</dbReference>
<protein>
    <submittedName>
        <fullName evidence="1">Methyltransferase FkbM</fullName>
    </submittedName>
</protein>
<dbReference type="HOGENOM" id="CLU_054735_0_0_0"/>
<dbReference type="Proteomes" id="UP000002043">
    <property type="component" value="Chromosome"/>
</dbReference>
<dbReference type="RefSeq" id="WP_012991180.1">
    <property type="nucleotide sequence ID" value="NC_013894.1"/>
</dbReference>
<dbReference type="AlphaFoldDB" id="D3SNN6"/>
<dbReference type="eggNOG" id="COG1216">
    <property type="taxonomic scope" value="Bacteria"/>
</dbReference>